<sequence length="223" mass="25550">MYIGLGIRKKLKDLQQRFQSPGITGAAKAFKPNPQVSGTDLPYWPVVTAANPTELQLFRWGLLSPDTRPEQVQSTPLRRLHLPTEEVLKRTFSNQPLEQGQRCLVLADCFYIHRHEGKNRVLYQISLRYNQLFALAGIFQIWEQDTQTIPTFTLLTTPANSLLAFLNNKYQRMPVIIDPEAEPLWNSTLPFSDPAIQSLLHPFDPAQLKAERLTHTEQLSLFD</sequence>
<organism evidence="9 10">
    <name type="scientific">Siphonobacter curvatus</name>
    <dbReference type="NCBI Taxonomy" id="2094562"/>
    <lineage>
        <taxon>Bacteria</taxon>
        <taxon>Pseudomonadati</taxon>
        <taxon>Bacteroidota</taxon>
        <taxon>Cytophagia</taxon>
        <taxon>Cytophagales</taxon>
        <taxon>Cytophagaceae</taxon>
        <taxon>Siphonobacter</taxon>
    </lineage>
</organism>
<dbReference type="InterPro" id="IPR003738">
    <property type="entry name" value="SRAP"/>
</dbReference>
<protein>
    <recommendedName>
        <fullName evidence="8">Abasic site processing protein</fullName>
        <ecNumber evidence="8">3.4.-.-</ecNumber>
    </recommendedName>
</protein>
<evidence type="ECO:0000313" key="9">
    <source>
        <dbReference type="EMBL" id="PQA55482.1"/>
    </source>
</evidence>
<dbReference type="EMBL" id="PTRA01000004">
    <property type="protein sequence ID" value="PQA55482.1"/>
    <property type="molecule type" value="Genomic_DNA"/>
</dbReference>
<name>A0A2S7IHP8_9BACT</name>
<dbReference type="Pfam" id="PF02586">
    <property type="entry name" value="SRAP"/>
    <property type="match status" value="1"/>
</dbReference>
<evidence type="ECO:0000256" key="5">
    <source>
        <dbReference type="ARBA" id="ARBA00023124"/>
    </source>
</evidence>
<keyword evidence="10" id="KW-1185">Reference proteome</keyword>
<evidence type="ECO:0000256" key="1">
    <source>
        <dbReference type="ARBA" id="ARBA00008136"/>
    </source>
</evidence>
<evidence type="ECO:0000256" key="2">
    <source>
        <dbReference type="ARBA" id="ARBA00022670"/>
    </source>
</evidence>
<dbReference type="SUPFAM" id="SSF143081">
    <property type="entry name" value="BB1717-like"/>
    <property type="match status" value="1"/>
</dbReference>
<dbReference type="InterPro" id="IPR036590">
    <property type="entry name" value="SRAP-like"/>
</dbReference>
<dbReference type="GO" id="GO:0106300">
    <property type="term" value="P:protein-DNA covalent cross-linking repair"/>
    <property type="evidence" value="ECO:0007669"/>
    <property type="project" value="InterPro"/>
</dbReference>
<dbReference type="AlphaFoldDB" id="A0A2S7IHP8"/>
<dbReference type="EC" id="3.4.-.-" evidence="8"/>
<comment type="similarity">
    <text evidence="1 8">Belongs to the SOS response-associated peptidase family.</text>
</comment>
<keyword evidence="3" id="KW-0227">DNA damage</keyword>
<dbReference type="PANTHER" id="PTHR13604">
    <property type="entry name" value="DC12-RELATED"/>
    <property type="match status" value="1"/>
</dbReference>
<gene>
    <name evidence="9" type="ORF">C5O19_18850</name>
</gene>
<keyword evidence="2 8" id="KW-0645">Protease</keyword>
<dbReference type="Proteomes" id="UP000239590">
    <property type="component" value="Unassembled WGS sequence"/>
</dbReference>
<evidence type="ECO:0000256" key="3">
    <source>
        <dbReference type="ARBA" id="ARBA00022763"/>
    </source>
</evidence>
<keyword evidence="4 8" id="KW-0378">Hydrolase</keyword>
<keyword evidence="7" id="KW-0456">Lyase</keyword>
<dbReference type="GO" id="GO:0016829">
    <property type="term" value="F:lyase activity"/>
    <property type="evidence" value="ECO:0007669"/>
    <property type="project" value="UniProtKB-KW"/>
</dbReference>
<keyword evidence="5" id="KW-0190">Covalent protein-DNA linkage</keyword>
<dbReference type="OrthoDB" id="9782620at2"/>
<accession>A0A2S7IHP8</accession>
<evidence type="ECO:0000256" key="8">
    <source>
        <dbReference type="RuleBase" id="RU364100"/>
    </source>
</evidence>
<dbReference type="Gene3D" id="3.90.1680.10">
    <property type="entry name" value="SOS response associated peptidase-like"/>
    <property type="match status" value="1"/>
</dbReference>
<proteinExistence type="inferred from homology"/>
<keyword evidence="6" id="KW-0238">DNA-binding</keyword>
<dbReference type="RefSeq" id="WP_104714951.1">
    <property type="nucleotide sequence ID" value="NZ_PTRA01000004.1"/>
</dbReference>
<dbReference type="PANTHER" id="PTHR13604:SF0">
    <property type="entry name" value="ABASIC SITE PROCESSING PROTEIN HMCES"/>
    <property type="match status" value="1"/>
</dbReference>
<evidence type="ECO:0000256" key="6">
    <source>
        <dbReference type="ARBA" id="ARBA00023125"/>
    </source>
</evidence>
<evidence type="ECO:0000256" key="4">
    <source>
        <dbReference type="ARBA" id="ARBA00022801"/>
    </source>
</evidence>
<evidence type="ECO:0000256" key="7">
    <source>
        <dbReference type="ARBA" id="ARBA00023239"/>
    </source>
</evidence>
<reference evidence="10" key="1">
    <citation type="submission" date="2018-02" db="EMBL/GenBank/DDBJ databases">
        <title>Genome sequencing of Solimonas sp. HR-BB.</title>
        <authorList>
            <person name="Lee Y."/>
            <person name="Jeon C.O."/>
        </authorList>
    </citation>
    <scope>NUCLEOTIDE SEQUENCE [LARGE SCALE GENOMIC DNA]</scope>
    <source>
        <strain evidence="10">HR-U</strain>
    </source>
</reference>
<comment type="caution">
    <text evidence="9">The sequence shown here is derived from an EMBL/GenBank/DDBJ whole genome shotgun (WGS) entry which is preliminary data.</text>
</comment>
<dbReference type="GO" id="GO:0008233">
    <property type="term" value="F:peptidase activity"/>
    <property type="evidence" value="ECO:0007669"/>
    <property type="project" value="UniProtKB-KW"/>
</dbReference>
<dbReference type="GO" id="GO:0003697">
    <property type="term" value="F:single-stranded DNA binding"/>
    <property type="evidence" value="ECO:0007669"/>
    <property type="project" value="InterPro"/>
</dbReference>
<dbReference type="GO" id="GO:0006508">
    <property type="term" value="P:proteolysis"/>
    <property type="evidence" value="ECO:0007669"/>
    <property type="project" value="UniProtKB-KW"/>
</dbReference>
<evidence type="ECO:0000313" key="10">
    <source>
        <dbReference type="Proteomes" id="UP000239590"/>
    </source>
</evidence>